<dbReference type="InterPro" id="IPR009057">
    <property type="entry name" value="Homeodomain-like_sf"/>
</dbReference>
<dbReference type="SUPFAM" id="SSF46689">
    <property type="entry name" value="Homeodomain-like"/>
    <property type="match status" value="1"/>
</dbReference>
<dbReference type="PRINTS" id="PR00455">
    <property type="entry name" value="HTHTETR"/>
</dbReference>
<keyword evidence="1 2" id="KW-0238">DNA-binding</keyword>
<organism evidence="5 6">
    <name type="scientific">Planococcus massiliensis</name>
    <dbReference type="NCBI Taxonomy" id="1499687"/>
    <lineage>
        <taxon>Bacteria</taxon>
        <taxon>Bacillati</taxon>
        <taxon>Bacillota</taxon>
        <taxon>Bacilli</taxon>
        <taxon>Bacillales</taxon>
        <taxon>Caryophanaceae</taxon>
        <taxon>Planococcus</taxon>
    </lineage>
</organism>
<evidence type="ECO:0000313" key="6">
    <source>
        <dbReference type="Proteomes" id="UP000043699"/>
    </source>
</evidence>
<dbReference type="Pfam" id="PF00440">
    <property type="entry name" value="TetR_N"/>
    <property type="match status" value="1"/>
</dbReference>
<evidence type="ECO:0000256" key="1">
    <source>
        <dbReference type="ARBA" id="ARBA00023125"/>
    </source>
</evidence>
<dbReference type="RefSeq" id="WP_052651909.1">
    <property type="nucleotide sequence ID" value="NZ_CCXS01000001.1"/>
</dbReference>
<dbReference type="AlphaFoldDB" id="A0A098EMU2"/>
<evidence type="ECO:0000256" key="2">
    <source>
        <dbReference type="PROSITE-ProRule" id="PRU00335"/>
    </source>
</evidence>
<dbReference type="PANTHER" id="PTHR43479:SF11">
    <property type="entry name" value="ACREF_ENVCD OPERON REPRESSOR-RELATED"/>
    <property type="match status" value="1"/>
</dbReference>
<feature type="region of interest" description="Disordered" evidence="3">
    <location>
        <begin position="1"/>
        <end position="22"/>
    </location>
</feature>
<feature type="domain" description="HTH tetR-type" evidence="4">
    <location>
        <begin position="20"/>
        <end position="80"/>
    </location>
</feature>
<dbReference type="OrthoDB" id="9812484at2"/>
<dbReference type="InterPro" id="IPR050624">
    <property type="entry name" value="HTH-type_Tx_Regulator"/>
</dbReference>
<dbReference type="PROSITE" id="PS01081">
    <property type="entry name" value="HTH_TETR_1"/>
    <property type="match status" value="1"/>
</dbReference>
<dbReference type="InterPro" id="IPR036271">
    <property type="entry name" value="Tet_transcr_reg_TetR-rel_C_sf"/>
</dbReference>
<dbReference type="InterPro" id="IPR023772">
    <property type="entry name" value="DNA-bd_HTH_TetR-type_CS"/>
</dbReference>
<feature type="DNA-binding region" description="H-T-H motif" evidence="2">
    <location>
        <begin position="43"/>
        <end position="62"/>
    </location>
</feature>
<dbReference type="PROSITE" id="PS50977">
    <property type="entry name" value="HTH_TETR_2"/>
    <property type="match status" value="1"/>
</dbReference>
<reference evidence="5 6" key="1">
    <citation type="submission" date="2014-09" db="EMBL/GenBank/DDBJ databases">
        <authorList>
            <person name="Urmite Genomes Urmite Genomes"/>
        </authorList>
    </citation>
    <scope>NUCLEOTIDE SEQUENCE [LARGE SCALE GENOMIC DNA]</scope>
    <source>
        <strain evidence="5 6">ES2</strain>
    </source>
</reference>
<dbReference type="GO" id="GO:0003677">
    <property type="term" value="F:DNA binding"/>
    <property type="evidence" value="ECO:0007669"/>
    <property type="project" value="UniProtKB-UniRule"/>
</dbReference>
<evidence type="ECO:0000313" key="5">
    <source>
        <dbReference type="EMBL" id="CEG23112.1"/>
    </source>
</evidence>
<sequence length="211" mass="24440">MPNEDLVGSFPTSPKQSRSKQKKEALIASGKELFSRKGFDQTTAKEIAAHARVATGTFYRYFSDKRQLLMSLIENQLDSMMPLELEWRGGDPEKLLAGRLEIHFHKINESNLQKLMPELLLRDAELAEIVNKARERIHQKFVKDLSVLQKKGYLWPDIDVETLTWCLESLLEKLQNRVSKGEEVDYQQFAKIFCRTLFPPESLQKMRTGKI</sequence>
<proteinExistence type="predicted"/>
<keyword evidence="6" id="KW-1185">Reference proteome</keyword>
<dbReference type="PANTHER" id="PTHR43479">
    <property type="entry name" value="ACREF/ENVCD OPERON REPRESSOR-RELATED"/>
    <property type="match status" value="1"/>
</dbReference>
<gene>
    <name evidence="5" type="primary">bm3R1</name>
    <name evidence="5" type="ORF">BN1080_02056</name>
</gene>
<evidence type="ECO:0000259" key="4">
    <source>
        <dbReference type="PROSITE" id="PS50977"/>
    </source>
</evidence>
<evidence type="ECO:0000256" key="3">
    <source>
        <dbReference type="SAM" id="MobiDB-lite"/>
    </source>
</evidence>
<accession>A0A098EMU2</accession>
<dbReference type="SUPFAM" id="SSF48498">
    <property type="entry name" value="Tetracyclin repressor-like, C-terminal domain"/>
    <property type="match status" value="1"/>
</dbReference>
<dbReference type="EMBL" id="CCXS01000001">
    <property type="protein sequence ID" value="CEG23112.1"/>
    <property type="molecule type" value="Genomic_DNA"/>
</dbReference>
<dbReference type="Proteomes" id="UP000043699">
    <property type="component" value="Unassembled WGS sequence"/>
</dbReference>
<dbReference type="InterPro" id="IPR001647">
    <property type="entry name" value="HTH_TetR"/>
</dbReference>
<name>A0A098EMU2_9BACL</name>
<dbReference type="Gene3D" id="1.10.357.10">
    <property type="entry name" value="Tetracycline Repressor, domain 2"/>
    <property type="match status" value="1"/>
</dbReference>
<protein>
    <submittedName>
        <fullName evidence="5">HTH-type transcriptional repressor Bm3R1</fullName>
    </submittedName>
</protein>
<dbReference type="STRING" id="1499687.BN1080_02056"/>